<evidence type="ECO:0000256" key="4">
    <source>
        <dbReference type="ARBA" id="ARBA00022701"/>
    </source>
</evidence>
<keyword evidence="2" id="KW-0813">Transport</keyword>
<dbReference type="PANTHER" id="PTHR12688:SF0">
    <property type="entry name" value="DYNEIN LIGHT INTERMEDIATE CHAIN"/>
    <property type="match status" value="1"/>
</dbReference>
<dbReference type="InterPro" id="IPR008467">
    <property type="entry name" value="Dynein1_light_intermed_chain"/>
</dbReference>
<organism evidence="11 12">
    <name type="scientific">Diplodia seriata</name>
    <dbReference type="NCBI Taxonomy" id="420778"/>
    <lineage>
        <taxon>Eukaryota</taxon>
        <taxon>Fungi</taxon>
        <taxon>Dikarya</taxon>
        <taxon>Ascomycota</taxon>
        <taxon>Pezizomycotina</taxon>
        <taxon>Dothideomycetes</taxon>
        <taxon>Dothideomycetes incertae sedis</taxon>
        <taxon>Botryosphaeriales</taxon>
        <taxon>Botryosphaeriaceae</taxon>
        <taxon>Diplodia</taxon>
    </lineage>
</organism>
<evidence type="ECO:0000256" key="8">
    <source>
        <dbReference type="ARBA" id="ARBA00023175"/>
    </source>
</evidence>
<comment type="subcellular location">
    <subcellularLocation>
        <location evidence="1">Cytoplasm</location>
        <location evidence="1">Cytoskeleton</location>
    </subcellularLocation>
</comment>
<accession>A0ABR3CD85</accession>
<comment type="caution">
    <text evidence="11">The sequence shown here is derived from an EMBL/GenBank/DDBJ whole genome shotgun (WGS) entry which is preliminary data.</text>
</comment>
<feature type="compositionally biased region" description="Low complexity" evidence="10">
    <location>
        <begin position="1"/>
        <end position="20"/>
    </location>
</feature>
<feature type="region of interest" description="Disordered" evidence="10">
    <location>
        <begin position="499"/>
        <end position="539"/>
    </location>
</feature>
<feature type="compositionally biased region" description="Basic and acidic residues" evidence="10">
    <location>
        <begin position="513"/>
        <end position="522"/>
    </location>
</feature>
<dbReference type="PANTHER" id="PTHR12688">
    <property type="entry name" value="DYNEIN LIGHT INTERMEDIATE CHAIN"/>
    <property type="match status" value="1"/>
</dbReference>
<sequence>MAASHRISSYSNRSSSPGRPRSQDENKNIWSSMLDGVSSGKRLPEKSLLVLGGTPDTQKEFLESLTMDENGRRRPPDRGRRPPIANQFALGYTYQDVLDADQDDILARLSLYLLTDPSPSFTPLLKPLLTPRTLPNMLIVILLDWSQPWLWVRQLREWIRVLRSLMVSLDDDCKDVMEENIVSWQERGRKNNLDGTPGTGADGDVSIPVGPGEWDEPLGIPLCVVCQNADKIEALERERGWKEEEFDFVLQYMRTILLKHGASLIYTMPAAPGSLQTLVHSSLSIKSMLQKNSLKHNVIDRDRVLVPPNWDSWGKIRVLRDGFDAEGVSQAWAVDIQAPQPRQPSLNGEANGEEVIQNGISHEPEEESPAVSIYEETIRDPTRDSLLAQGLPVNTINGANGIETESQDNQVFLGSQLEVLDKLRAEDEKVKNAANKEKNKAGAFITHGTGDSSVSGTNNAGSGVVEEHIGPVQFNMGGIQVDADDMLKRLKVRSANVYSAHPEPGTLTNPLLQDREAHRDEESNSGVTSPVDDGKTENERLANFFAGLMKKTSSPRS</sequence>
<name>A0ABR3CD85_9PEZI</name>
<reference evidence="11 12" key="1">
    <citation type="submission" date="2024-02" db="EMBL/GenBank/DDBJ databases">
        <title>De novo assembly and annotation of 12 fungi associated with fruit tree decline syndrome in Ontario, Canada.</title>
        <authorList>
            <person name="Sulman M."/>
            <person name="Ellouze W."/>
            <person name="Ilyukhin E."/>
        </authorList>
    </citation>
    <scope>NUCLEOTIDE SEQUENCE [LARGE SCALE GENOMIC DNA]</scope>
    <source>
        <strain evidence="11 12">FDS-637</strain>
    </source>
</reference>
<keyword evidence="9" id="KW-0206">Cytoskeleton</keyword>
<feature type="region of interest" description="Disordered" evidence="10">
    <location>
        <begin position="1"/>
        <end position="40"/>
    </location>
</feature>
<keyword evidence="6" id="KW-0067">ATP-binding</keyword>
<dbReference type="RefSeq" id="XP_066631179.1">
    <property type="nucleotide sequence ID" value="XM_066778742.1"/>
</dbReference>
<dbReference type="Proteomes" id="UP001430584">
    <property type="component" value="Unassembled WGS sequence"/>
</dbReference>
<protein>
    <recommendedName>
        <fullName evidence="13">Dynein light intermediate chain</fullName>
    </recommendedName>
</protein>
<keyword evidence="3" id="KW-0963">Cytoplasm</keyword>
<evidence type="ECO:0000313" key="12">
    <source>
        <dbReference type="Proteomes" id="UP001430584"/>
    </source>
</evidence>
<evidence type="ECO:0000256" key="10">
    <source>
        <dbReference type="SAM" id="MobiDB-lite"/>
    </source>
</evidence>
<evidence type="ECO:0000256" key="6">
    <source>
        <dbReference type="ARBA" id="ARBA00022840"/>
    </source>
</evidence>
<evidence type="ECO:0000256" key="1">
    <source>
        <dbReference type="ARBA" id="ARBA00004245"/>
    </source>
</evidence>
<evidence type="ECO:0008006" key="13">
    <source>
        <dbReference type="Google" id="ProtNLM"/>
    </source>
</evidence>
<dbReference type="EMBL" id="JAJVCZ030000007">
    <property type="protein sequence ID" value="KAL0258150.1"/>
    <property type="molecule type" value="Genomic_DNA"/>
</dbReference>
<evidence type="ECO:0000256" key="7">
    <source>
        <dbReference type="ARBA" id="ARBA00023017"/>
    </source>
</evidence>
<evidence type="ECO:0000313" key="11">
    <source>
        <dbReference type="EMBL" id="KAL0258150.1"/>
    </source>
</evidence>
<keyword evidence="5" id="KW-0547">Nucleotide-binding</keyword>
<proteinExistence type="predicted"/>
<evidence type="ECO:0000256" key="9">
    <source>
        <dbReference type="ARBA" id="ARBA00023212"/>
    </source>
</evidence>
<keyword evidence="7" id="KW-0243">Dynein</keyword>
<dbReference type="GeneID" id="92011407"/>
<gene>
    <name evidence="11" type="ORF">SLS55_007322</name>
</gene>
<evidence type="ECO:0000256" key="5">
    <source>
        <dbReference type="ARBA" id="ARBA00022741"/>
    </source>
</evidence>
<evidence type="ECO:0000256" key="2">
    <source>
        <dbReference type="ARBA" id="ARBA00022448"/>
    </source>
</evidence>
<keyword evidence="8" id="KW-0505">Motor protein</keyword>
<keyword evidence="12" id="KW-1185">Reference proteome</keyword>
<dbReference type="InterPro" id="IPR022780">
    <property type="entry name" value="Dynein_light_int_chain"/>
</dbReference>
<keyword evidence="4" id="KW-0493">Microtubule</keyword>
<dbReference type="Pfam" id="PF05783">
    <property type="entry name" value="DLIC"/>
    <property type="match status" value="1"/>
</dbReference>
<evidence type="ECO:0000256" key="3">
    <source>
        <dbReference type="ARBA" id="ARBA00022490"/>
    </source>
</evidence>